<accession>A0ABT2B4J1</accession>
<dbReference type="InterPro" id="IPR018060">
    <property type="entry name" value="HTH_AraC"/>
</dbReference>
<sequence length="262" mass="28924">MTQSAVRTKQTEHADPEEPGHRRAERADDAGVTTEGHPTHVHDFHQFLYVPLGRIVVTARETDHVLSPAVGLWLPAGVPHSARFEPDSLVVSETFDAERYPLPYTRATVVHVGEVRRRLLLTRMRSSGAVPEDAAVFTELAGDEQRLPLPRPASTAARAVAVALLRDPGDPRTATEWAEALYTSSTSLRRAFRVETGLSFSEWRTRARLNHSLALLAEGHQVGAVAARVGFVSANGFILAFRRHFDRTPGAYVRERTERAVG</sequence>
<dbReference type="InterPro" id="IPR009057">
    <property type="entry name" value="Homeodomain-like_sf"/>
</dbReference>
<dbReference type="InterPro" id="IPR003313">
    <property type="entry name" value="AraC-bd"/>
</dbReference>
<dbReference type="PANTHER" id="PTHR11019:SF199">
    <property type="entry name" value="HTH-TYPE TRANSCRIPTIONAL REGULATOR NIMR"/>
    <property type="match status" value="1"/>
</dbReference>
<evidence type="ECO:0000256" key="2">
    <source>
        <dbReference type="ARBA" id="ARBA00023125"/>
    </source>
</evidence>
<dbReference type="SMART" id="SM00342">
    <property type="entry name" value="HTH_ARAC"/>
    <property type="match status" value="1"/>
</dbReference>
<dbReference type="SUPFAM" id="SSF51182">
    <property type="entry name" value="RmlC-like cupins"/>
    <property type="match status" value="1"/>
</dbReference>
<proteinExistence type="predicted"/>
<keyword evidence="7" id="KW-1185">Reference proteome</keyword>
<dbReference type="Gene3D" id="1.10.10.60">
    <property type="entry name" value="Homeodomain-like"/>
    <property type="match status" value="1"/>
</dbReference>
<keyword evidence="2" id="KW-0238">DNA-binding</keyword>
<dbReference type="PROSITE" id="PS01124">
    <property type="entry name" value="HTH_ARAC_FAMILY_2"/>
    <property type="match status" value="1"/>
</dbReference>
<dbReference type="Proteomes" id="UP001205612">
    <property type="component" value="Unassembled WGS sequence"/>
</dbReference>
<keyword evidence="1" id="KW-0805">Transcription regulation</keyword>
<evidence type="ECO:0000256" key="1">
    <source>
        <dbReference type="ARBA" id="ARBA00023015"/>
    </source>
</evidence>
<dbReference type="InterPro" id="IPR018062">
    <property type="entry name" value="HTH_AraC-typ_CS"/>
</dbReference>
<dbReference type="PROSITE" id="PS00041">
    <property type="entry name" value="HTH_ARAC_FAMILY_1"/>
    <property type="match status" value="1"/>
</dbReference>
<dbReference type="Pfam" id="PF02311">
    <property type="entry name" value="AraC_binding"/>
    <property type="match status" value="1"/>
</dbReference>
<evidence type="ECO:0000259" key="5">
    <source>
        <dbReference type="PROSITE" id="PS01124"/>
    </source>
</evidence>
<dbReference type="Gene3D" id="2.60.120.10">
    <property type="entry name" value="Jelly Rolls"/>
    <property type="match status" value="1"/>
</dbReference>
<evidence type="ECO:0000313" key="7">
    <source>
        <dbReference type="Proteomes" id="UP001205612"/>
    </source>
</evidence>
<keyword evidence="3" id="KW-0804">Transcription</keyword>
<evidence type="ECO:0000256" key="4">
    <source>
        <dbReference type="SAM" id="MobiDB-lite"/>
    </source>
</evidence>
<dbReference type="InterPro" id="IPR014710">
    <property type="entry name" value="RmlC-like_jellyroll"/>
</dbReference>
<dbReference type="Pfam" id="PF12833">
    <property type="entry name" value="HTH_18"/>
    <property type="match status" value="1"/>
</dbReference>
<evidence type="ECO:0000256" key="3">
    <source>
        <dbReference type="ARBA" id="ARBA00023163"/>
    </source>
</evidence>
<evidence type="ECO:0000313" key="6">
    <source>
        <dbReference type="EMBL" id="MCS0603347.1"/>
    </source>
</evidence>
<reference evidence="6 7" key="1">
    <citation type="submission" date="2022-08" db="EMBL/GenBank/DDBJ databases">
        <authorList>
            <person name="Somphong A."/>
            <person name="Phongsopitanun W."/>
        </authorList>
    </citation>
    <scope>NUCLEOTIDE SEQUENCE [LARGE SCALE GENOMIC DNA]</scope>
    <source>
        <strain evidence="6 7">LP11</strain>
    </source>
</reference>
<name>A0ABT2B4J1_9ACTN</name>
<dbReference type="SUPFAM" id="SSF46689">
    <property type="entry name" value="Homeodomain-like"/>
    <property type="match status" value="1"/>
</dbReference>
<feature type="region of interest" description="Disordered" evidence="4">
    <location>
        <begin position="1"/>
        <end position="38"/>
    </location>
</feature>
<feature type="domain" description="HTH araC/xylS-type" evidence="5">
    <location>
        <begin position="158"/>
        <end position="255"/>
    </location>
</feature>
<dbReference type="PANTHER" id="PTHR11019">
    <property type="entry name" value="HTH-TYPE TRANSCRIPTIONAL REGULATOR NIMR"/>
    <property type="match status" value="1"/>
</dbReference>
<organism evidence="6 7">
    <name type="scientific">Streptomyces pyxinicus</name>
    <dbReference type="NCBI Taxonomy" id="2970331"/>
    <lineage>
        <taxon>Bacteria</taxon>
        <taxon>Bacillati</taxon>
        <taxon>Actinomycetota</taxon>
        <taxon>Actinomycetes</taxon>
        <taxon>Kitasatosporales</taxon>
        <taxon>Streptomycetaceae</taxon>
        <taxon>Streptomyces</taxon>
    </lineage>
</organism>
<dbReference type="InterPro" id="IPR011051">
    <property type="entry name" value="RmlC_Cupin_sf"/>
</dbReference>
<comment type="caution">
    <text evidence="6">The sequence shown here is derived from an EMBL/GenBank/DDBJ whole genome shotgun (WGS) entry which is preliminary data.</text>
</comment>
<gene>
    <name evidence="6" type="ORF">NX794_19320</name>
</gene>
<dbReference type="EMBL" id="JANUGP010000014">
    <property type="protein sequence ID" value="MCS0603347.1"/>
    <property type="molecule type" value="Genomic_DNA"/>
</dbReference>
<protein>
    <submittedName>
        <fullName evidence="6">AraC family transcriptional regulator</fullName>
    </submittedName>
</protein>
<feature type="compositionally biased region" description="Basic and acidic residues" evidence="4">
    <location>
        <begin position="9"/>
        <end position="29"/>
    </location>
</feature>